<sequence>MPCEHCLLLQRLNRGITNLKTNSSRLLDELKKMDSLLSSFTETALAQTTATALANVA</sequence>
<evidence type="ECO:0000313" key="2">
    <source>
        <dbReference type="Proteomes" id="UP000246464"/>
    </source>
</evidence>
<gene>
    <name evidence="1" type="ORF">SMAX5B_000557</name>
</gene>
<dbReference type="AlphaFoldDB" id="A0A2U9CKB9"/>
<dbReference type="EMBL" id="CP026259">
    <property type="protein sequence ID" value="AWP16967.1"/>
    <property type="molecule type" value="Genomic_DNA"/>
</dbReference>
<protein>
    <submittedName>
        <fullName evidence="1">Uncharacterized protein</fullName>
    </submittedName>
</protein>
<accession>A0A2U9CKB9</accession>
<dbReference type="Proteomes" id="UP000246464">
    <property type="component" value="Chromosome 17"/>
</dbReference>
<organism evidence="1 2">
    <name type="scientific">Scophthalmus maximus</name>
    <name type="common">Turbot</name>
    <name type="synonym">Psetta maxima</name>
    <dbReference type="NCBI Taxonomy" id="52904"/>
    <lineage>
        <taxon>Eukaryota</taxon>
        <taxon>Metazoa</taxon>
        <taxon>Chordata</taxon>
        <taxon>Craniata</taxon>
        <taxon>Vertebrata</taxon>
        <taxon>Euteleostomi</taxon>
        <taxon>Actinopterygii</taxon>
        <taxon>Neopterygii</taxon>
        <taxon>Teleostei</taxon>
        <taxon>Neoteleostei</taxon>
        <taxon>Acanthomorphata</taxon>
        <taxon>Carangaria</taxon>
        <taxon>Pleuronectiformes</taxon>
        <taxon>Pleuronectoidei</taxon>
        <taxon>Scophthalmidae</taxon>
        <taxon>Scophthalmus</taxon>
    </lineage>
</organism>
<reference evidence="1 2" key="1">
    <citation type="submission" date="2017-12" db="EMBL/GenBank/DDBJ databases">
        <title>Integrating genomic resources of turbot (Scophthalmus maximus) in depth evaluation of genetic and physical mapping variation across individuals.</title>
        <authorList>
            <person name="Martinez P."/>
        </authorList>
    </citation>
    <scope>NUCLEOTIDE SEQUENCE [LARGE SCALE GENOMIC DNA]</scope>
</reference>
<name>A0A2U9CKB9_SCOMX</name>
<keyword evidence="2" id="KW-1185">Reference proteome</keyword>
<evidence type="ECO:0000313" key="1">
    <source>
        <dbReference type="EMBL" id="AWP16967.1"/>
    </source>
</evidence>
<proteinExistence type="predicted"/>